<dbReference type="AlphaFoldDB" id="A0A0H2ZTK2"/>
<organism evidence="1 2">
    <name type="scientific">Mycobacterium avium (strain 104)</name>
    <dbReference type="NCBI Taxonomy" id="243243"/>
    <lineage>
        <taxon>Bacteria</taxon>
        <taxon>Bacillati</taxon>
        <taxon>Actinomycetota</taxon>
        <taxon>Actinomycetes</taxon>
        <taxon>Mycobacteriales</taxon>
        <taxon>Mycobacteriaceae</taxon>
        <taxon>Mycobacterium</taxon>
        <taxon>Mycobacterium avium complex (MAC)</taxon>
    </lineage>
</organism>
<evidence type="ECO:0008006" key="3">
    <source>
        <dbReference type="Google" id="ProtNLM"/>
    </source>
</evidence>
<dbReference type="InterPro" id="IPR054058">
    <property type="entry name" value="HTH_67"/>
</dbReference>
<reference evidence="1 2" key="1">
    <citation type="submission" date="2006-10" db="EMBL/GenBank/DDBJ databases">
        <authorList>
            <person name="Fleischmann R.D."/>
            <person name="Dodson R.J."/>
            <person name="Haft D.H."/>
            <person name="Merkel J.S."/>
            <person name="Nelson W.C."/>
            <person name="Fraser C.M."/>
        </authorList>
    </citation>
    <scope>NUCLEOTIDE SEQUENCE [LARGE SCALE GENOMIC DNA]</scope>
    <source>
        <strain evidence="1 2">104</strain>
    </source>
</reference>
<dbReference type="Gene3D" id="1.10.10.10">
    <property type="entry name" value="Winged helix-like DNA-binding domain superfamily/Winged helix DNA-binding domain"/>
    <property type="match status" value="1"/>
</dbReference>
<dbReference type="HOGENOM" id="CLU_061724_0_0_11"/>
<protein>
    <recommendedName>
        <fullName evidence="3">SalK</fullName>
    </recommendedName>
</protein>
<gene>
    <name evidence="1" type="ordered locus">MAV_0134</name>
</gene>
<evidence type="ECO:0000313" key="1">
    <source>
        <dbReference type="EMBL" id="ABK65138.1"/>
    </source>
</evidence>
<dbReference type="NCBIfam" id="NF047719">
    <property type="entry name" value="SCO6745_fam_HTH"/>
    <property type="match status" value="1"/>
</dbReference>
<sequence length="297" mass="32184">MRRQPLLARRFFDRYEPVHAVTYFAPEARAALDALGYRGFWMGYFAARSAPLGAVPREVVAAIFYNFAPERVAKALPAAWEIAGPQAALRARQESAVAALRRYGLRPDENVAVAAELAAKAARGAPLDGRPLFAANLALPWPEDPLAALWHATTLLREQRGDAHVAVLAAAGISGRESNVLHAAAGNVSRDYIARTRDYDEASWRRHEQRLAERGLLDGDGALTAAGRQCKDHIEATTDALALSALDALTDDEVETLFEALTPITRAVIAGGDIPAATPMTLRRDELHDDSAHLVAR</sequence>
<dbReference type="RefSeq" id="WP_009974334.1">
    <property type="nucleotide sequence ID" value="NC_008595.1"/>
</dbReference>
<name>A0A0H2ZTK2_MYCA1</name>
<dbReference type="Proteomes" id="UP000001574">
    <property type="component" value="Chromosome"/>
</dbReference>
<dbReference type="KEGG" id="mav:MAV_0134"/>
<dbReference type="Pfam" id="PF21863">
    <property type="entry name" value="HTH_67"/>
    <property type="match status" value="1"/>
</dbReference>
<proteinExistence type="predicted"/>
<dbReference type="EMBL" id="CP000479">
    <property type="protein sequence ID" value="ABK65138.1"/>
    <property type="molecule type" value="Genomic_DNA"/>
</dbReference>
<dbReference type="InterPro" id="IPR036388">
    <property type="entry name" value="WH-like_DNA-bd_sf"/>
</dbReference>
<evidence type="ECO:0000313" key="2">
    <source>
        <dbReference type="Proteomes" id="UP000001574"/>
    </source>
</evidence>
<accession>A0A0H2ZTK2</accession>